<proteinExistence type="predicted"/>
<organism evidence="2 3">
    <name type="scientific">Gymnopus androsaceus JB14</name>
    <dbReference type="NCBI Taxonomy" id="1447944"/>
    <lineage>
        <taxon>Eukaryota</taxon>
        <taxon>Fungi</taxon>
        <taxon>Dikarya</taxon>
        <taxon>Basidiomycota</taxon>
        <taxon>Agaricomycotina</taxon>
        <taxon>Agaricomycetes</taxon>
        <taxon>Agaricomycetidae</taxon>
        <taxon>Agaricales</taxon>
        <taxon>Marasmiineae</taxon>
        <taxon>Omphalotaceae</taxon>
        <taxon>Gymnopus</taxon>
    </lineage>
</organism>
<protein>
    <submittedName>
        <fullName evidence="2">Uncharacterized protein</fullName>
    </submittedName>
</protein>
<dbReference type="EMBL" id="ML769801">
    <property type="protein sequence ID" value="KAE9387437.1"/>
    <property type="molecule type" value="Genomic_DNA"/>
</dbReference>
<feature type="region of interest" description="Disordered" evidence="1">
    <location>
        <begin position="188"/>
        <end position="217"/>
    </location>
</feature>
<sequence length="217" mass="23974">MSSASSFQLTTDTFSPPIIDTFSPRVAPRPRVIPVYATSIPRRLKRSLSIHQTLRVKPIFHPYSRRSDRPPPIGIGIGIAPPSPQDSSVESYKGATPPVRTILTPPPKSKLTVNAVGWSDALKASYRKTAREAVDLYLNVQHNLAQQNADVLDKARTHIEHELPALRNHQDHWGADILLREQLKNKKDTLAKADKRGAGSEKQEGESSRASGKKGLK</sequence>
<keyword evidence="3" id="KW-1185">Reference proteome</keyword>
<dbReference type="AlphaFoldDB" id="A0A6A4GQF0"/>
<feature type="region of interest" description="Disordered" evidence="1">
    <location>
        <begin position="80"/>
        <end position="106"/>
    </location>
</feature>
<dbReference type="OrthoDB" id="3117807at2759"/>
<dbReference type="Proteomes" id="UP000799118">
    <property type="component" value="Unassembled WGS sequence"/>
</dbReference>
<name>A0A6A4GQF0_9AGAR</name>
<gene>
    <name evidence="2" type="ORF">BT96DRAFT_1079978</name>
</gene>
<reference evidence="2" key="1">
    <citation type="journal article" date="2019" name="Environ. Microbiol.">
        <title>Fungal ecological strategies reflected in gene transcription - a case study of two litter decomposers.</title>
        <authorList>
            <person name="Barbi F."/>
            <person name="Kohler A."/>
            <person name="Barry K."/>
            <person name="Baskaran P."/>
            <person name="Daum C."/>
            <person name="Fauchery L."/>
            <person name="Ihrmark K."/>
            <person name="Kuo A."/>
            <person name="LaButti K."/>
            <person name="Lipzen A."/>
            <person name="Morin E."/>
            <person name="Grigoriev I.V."/>
            <person name="Henrissat B."/>
            <person name="Lindahl B."/>
            <person name="Martin F."/>
        </authorList>
    </citation>
    <scope>NUCLEOTIDE SEQUENCE</scope>
    <source>
        <strain evidence="2">JB14</strain>
    </source>
</reference>
<feature type="compositionally biased region" description="Basic and acidic residues" evidence="1">
    <location>
        <begin position="188"/>
        <end position="207"/>
    </location>
</feature>
<accession>A0A6A4GQF0</accession>
<evidence type="ECO:0000256" key="1">
    <source>
        <dbReference type="SAM" id="MobiDB-lite"/>
    </source>
</evidence>
<evidence type="ECO:0000313" key="2">
    <source>
        <dbReference type="EMBL" id="KAE9387437.1"/>
    </source>
</evidence>
<evidence type="ECO:0000313" key="3">
    <source>
        <dbReference type="Proteomes" id="UP000799118"/>
    </source>
</evidence>